<dbReference type="AlphaFoldDB" id="A0A2Z5PSI7"/>
<dbReference type="KEGG" id="mmao:MMOS7_08110"/>
<protein>
    <recommendedName>
        <fullName evidence="3">DUF3780 domain-containing protein</fullName>
    </recommendedName>
</protein>
<dbReference type="InterPro" id="IPR024220">
    <property type="entry name" value="DUF3780"/>
</dbReference>
<sequence>MVIPTSKSKNVLIYERFKWDSGNQVSDIGINSLKAELKYEKWKSIESALSSELNYRLKREDLLVGKFKQGQNPVERLLGKEMMLLVWAIENEEIHKIEIAIKNWLGLSPEERWWLFTMTNAVTGSYDDKNRGWRVALRYALCDNPIDETRGYRQGRIAEELYKKI</sequence>
<accession>A0A2Z5PSI7</accession>
<dbReference type="Pfam" id="PF12635">
    <property type="entry name" value="DUF3780"/>
    <property type="match status" value="1"/>
</dbReference>
<name>A0A2Z5PSI7_METMI</name>
<evidence type="ECO:0000313" key="2">
    <source>
        <dbReference type="Proteomes" id="UP000263689"/>
    </source>
</evidence>
<organism evidence="1 2">
    <name type="scientific">Methanococcus maripaludis OS7</name>
    <dbReference type="NCBI Taxonomy" id="637915"/>
    <lineage>
        <taxon>Archaea</taxon>
        <taxon>Methanobacteriati</taxon>
        <taxon>Methanobacteriota</taxon>
        <taxon>Methanomada group</taxon>
        <taxon>Methanococci</taxon>
        <taxon>Methanococcales</taxon>
        <taxon>Methanococcaceae</taxon>
        <taxon>Methanococcus</taxon>
    </lineage>
</organism>
<dbReference type="Proteomes" id="UP000263689">
    <property type="component" value="Chromosome"/>
</dbReference>
<evidence type="ECO:0000313" key="1">
    <source>
        <dbReference type="EMBL" id="BAP62897.1"/>
    </source>
</evidence>
<reference evidence="1 2" key="1">
    <citation type="submission" date="2009-06" db="EMBL/GenBank/DDBJ databases">
        <title>Molecular Evidence for Microbiologically Influenced Corrosion from genome of Methanogen.</title>
        <authorList>
            <person name="Ito N."/>
            <person name="Tsurumaru H."/>
            <person name="Shimizu A."/>
            <person name="Harada T."/>
            <person name="Hosoyama A."/>
            <person name="Horikawa H."/>
            <person name="Wakai S."/>
            <person name="Sasaki K."/>
            <person name="Nishijima K."/>
            <person name="Ataku H."/>
            <person name="Yamazaki J."/>
            <person name="Mise M."/>
            <person name="Yamazaki S."/>
            <person name="Tanikawa S."/>
            <person name="Harayama S."/>
            <person name="Fujita N."/>
        </authorList>
    </citation>
    <scope>NUCLEOTIDE SEQUENCE [LARGE SCALE GENOMIC DNA]</scope>
    <source>
        <strain evidence="2">OS7 ( NBRC 103642)</strain>
    </source>
</reference>
<gene>
    <name evidence="1" type="ORF">MMOS7_08110</name>
</gene>
<proteinExistence type="predicted"/>
<dbReference type="EMBL" id="AP011528">
    <property type="protein sequence ID" value="BAP62897.1"/>
    <property type="molecule type" value="Genomic_DNA"/>
</dbReference>
<evidence type="ECO:0008006" key="3">
    <source>
        <dbReference type="Google" id="ProtNLM"/>
    </source>
</evidence>